<gene>
    <name evidence="6" type="ORF">Q4F19_12945</name>
</gene>
<comment type="similarity">
    <text evidence="1">Belongs to the LysR transcriptional regulatory family.</text>
</comment>
<comment type="caution">
    <text evidence="6">The sequence shown here is derived from an EMBL/GenBank/DDBJ whole genome shotgun (WGS) entry which is preliminary data.</text>
</comment>
<keyword evidence="4" id="KW-0804">Transcription</keyword>
<dbReference type="SUPFAM" id="SSF53850">
    <property type="entry name" value="Periplasmic binding protein-like II"/>
    <property type="match status" value="1"/>
</dbReference>
<dbReference type="Pfam" id="PF03466">
    <property type="entry name" value="LysR_substrate"/>
    <property type="match status" value="1"/>
</dbReference>
<dbReference type="PROSITE" id="PS50931">
    <property type="entry name" value="HTH_LYSR"/>
    <property type="match status" value="1"/>
</dbReference>
<sequence>MTNWDGIEEVVAVEAAGSFAGAAAALGLSSSHVSRAVARLEAQLQVQIFYRTTRRVVLTDDGRTLVEGLKRVIEDRDEAFARMSGAGDPRGEVRLTCSMALGERFVVPIVRSFAASHPGISVRIELTNRLVDLVGEGFDVAIRTGDLADSRLIATRLASRRLHVCAAPGYLARHSPPREIHDLKDHECLIGTNDVWTFSAKGKEITHRVKGRWRCNSGLSVMEAALDGMGICQLPDFYVRRAIKEGRLMLLLESFEAGNEPIWAVYPQHRQQLARVRLLVDRLKAHLQGALDAAE</sequence>
<evidence type="ECO:0000256" key="4">
    <source>
        <dbReference type="ARBA" id="ARBA00023163"/>
    </source>
</evidence>
<dbReference type="InterPro" id="IPR000847">
    <property type="entry name" value="LysR_HTH_N"/>
</dbReference>
<evidence type="ECO:0000313" key="7">
    <source>
        <dbReference type="Proteomes" id="UP001169764"/>
    </source>
</evidence>
<keyword evidence="2" id="KW-0805">Transcription regulation</keyword>
<dbReference type="Pfam" id="PF00126">
    <property type="entry name" value="HTH_1"/>
    <property type="match status" value="1"/>
</dbReference>
<reference evidence="6" key="1">
    <citation type="submission" date="2023-07" db="EMBL/GenBank/DDBJ databases">
        <authorList>
            <person name="Kim M."/>
        </authorList>
    </citation>
    <scope>NUCLEOTIDE SEQUENCE</scope>
    <source>
        <strain evidence="6">BIUV-7</strain>
    </source>
</reference>
<evidence type="ECO:0000256" key="3">
    <source>
        <dbReference type="ARBA" id="ARBA00023125"/>
    </source>
</evidence>
<protein>
    <submittedName>
        <fullName evidence="6">LysR family transcriptional regulator</fullName>
    </submittedName>
</protein>
<proteinExistence type="inferred from homology"/>
<keyword evidence="7" id="KW-1185">Reference proteome</keyword>
<dbReference type="Gene3D" id="3.40.190.290">
    <property type="match status" value="1"/>
</dbReference>
<dbReference type="InterPro" id="IPR005119">
    <property type="entry name" value="LysR_subst-bd"/>
</dbReference>
<dbReference type="PANTHER" id="PTHR30537">
    <property type="entry name" value="HTH-TYPE TRANSCRIPTIONAL REGULATOR"/>
    <property type="match status" value="1"/>
</dbReference>
<evidence type="ECO:0000259" key="5">
    <source>
        <dbReference type="PROSITE" id="PS50931"/>
    </source>
</evidence>
<dbReference type="SUPFAM" id="SSF46785">
    <property type="entry name" value="Winged helix' DNA-binding domain"/>
    <property type="match status" value="1"/>
</dbReference>
<dbReference type="InterPro" id="IPR036388">
    <property type="entry name" value="WH-like_DNA-bd_sf"/>
</dbReference>
<dbReference type="InterPro" id="IPR058163">
    <property type="entry name" value="LysR-type_TF_proteobact-type"/>
</dbReference>
<organism evidence="6 7">
    <name type="scientific">Sphingomonas natans</name>
    <dbReference type="NCBI Taxonomy" id="3063330"/>
    <lineage>
        <taxon>Bacteria</taxon>
        <taxon>Pseudomonadati</taxon>
        <taxon>Pseudomonadota</taxon>
        <taxon>Alphaproteobacteria</taxon>
        <taxon>Sphingomonadales</taxon>
        <taxon>Sphingomonadaceae</taxon>
        <taxon>Sphingomonas</taxon>
    </lineage>
</organism>
<dbReference type="RefSeq" id="WP_303543199.1">
    <property type="nucleotide sequence ID" value="NZ_JAUOTP010000005.1"/>
</dbReference>
<dbReference type="PANTHER" id="PTHR30537:SF10">
    <property type="entry name" value="TRANSCRIPTIONAL REGULATOR-RELATED"/>
    <property type="match status" value="1"/>
</dbReference>
<feature type="domain" description="HTH lysR-type" evidence="5">
    <location>
        <begin position="11"/>
        <end position="59"/>
    </location>
</feature>
<dbReference type="InterPro" id="IPR036390">
    <property type="entry name" value="WH_DNA-bd_sf"/>
</dbReference>
<keyword evidence="3" id="KW-0238">DNA-binding</keyword>
<evidence type="ECO:0000256" key="2">
    <source>
        <dbReference type="ARBA" id="ARBA00023015"/>
    </source>
</evidence>
<evidence type="ECO:0000313" key="6">
    <source>
        <dbReference type="EMBL" id="MDO6415293.1"/>
    </source>
</evidence>
<accession>A0ABT8YAC8</accession>
<name>A0ABT8YAC8_9SPHN</name>
<dbReference type="EMBL" id="JAUOTP010000005">
    <property type="protein sequence ID" value="MDO6415293.1"/>
    <property type="molecule type" value="Genomic_DNA"/>
</dbReference>
<dbReference type="Gene3D" id="1.10.10.10">
    <property type="entry name" value="Winged helix-like DNA-binding domain superfamily/Winged helix DNA-binding domain"/>
    <property type="match status" value="1"/>
</dbReference>
<dbReference type="Proteomes" id="UP001169764">
    <property type="component" value="Unassembled WGS sequence"/>
</dbReference>
<evidence type="ECO:0000256" key="1">
    <source>
        <dbReference type="ARBA" id="ARBA00009437"/>
    </source>
</evidence>